<sequence length="334" mass="39285">MVKTIGVDTQKESWAEGFEIFDEDEFFEKEFGNFSNKENKLGKNIILHKGKDDKIKNLLTFIQKRGIVDFKNGGFIVKLFLKEDDLWQDALQKHLHSKDIRVANGRGFSEAYNKKEGNSENDHIDFFIPPNTILFSIGRGCLDYNKVSHFHTVLIERGLTVKKIVEWLKMKRVCVFKENILNKNIEHNDDSDKNDQSEYVLIQIEKDSINVKIYRENDKFNGCKPNERFILQKINPIWTDYVVFIYMKNGEFIGYPFLVYWNSTEVIETFERTRSEVFYTNNSFLRNTQVVTWNMIKLKYNIIDKIYLIQNDTMRQMDGDEEVQTGSICVLLGG</sequence>
<proteinExistence type="predicted"/>
<comment type="caution">
    <text evidence="1">The sequence shown here is derived from an EMBL/GenBank/DDBJ whole genome shotgun (WGS) entry which is preliminary data.</text>
</comment>
<reference evidence="1 2" key="1">
    <citation type="submission" date="2015-07" db="EMBL/GenBank/DDBJ databases">
        <title>The genome of Pseudoloma neurophilia, a relevant intracellular parasite of the zebrafish.</title>
        <authorList>
            <person name="Ndikumana S."/>
            <person name="Pelin A."/>
            <person name="Sanders J."/>
            <person name="Corradi N."/>
        </authorList>
    </citation>
    <scope>NUCLEOTIDE SEQUENCE [LARGE SCALE GENOMIC DNA]</scope>
    <source>
        <strain evidence="1 2">MK1</strain>
    </source>
</reference>
<gene>
    <name evidence="1" type="ORF">M153_5403000196</name>
</gene>
<dbReference type="AlphaFoldDB" id="A0A0R0LT53"/>
<evidence type="ECO:0000313" key="1">
    <source>
        <dbReference type="EMBL" id="KRH92490.1"/>
    </source>
</evidence>
<evidence type="ECO:0000313" key="2">
    <source>
        <dbReference type="Proteomes" id="UP000051530"/>
    </source>
</evidence>
<keyword evidence="2" id="KW-1185">Reference proteome</keyword>
<protein>
    <submittedName>
        <fullName evidence="1">Uncharacterized protein</fullName>
    </submittedName>
</protein>
<dbReference type="EMBL" id="LGUB01000891">
    <property type="protein sequence ID" value="KRH92490.1"/>
    <property type="molecule type" value="Genomic_DNA"/>
</dbReference>
<dbReference type="Proteomes" id="UP000051530">
    <property type="component" value="Unassembled WGS sequence"/>
</dbReference>
<name>A0A0R0LT53_9MICR</name>
<organism evidence="1 2">
    <name type="scientific">Pseudoloma neurophilia</name>
    <dbReference type="NCBI Taxonomy" id="146866"/>
    <lineage>
        <taxon>Eukaryota</taxon>
        <taxon>Fungi</taxon>
        <taxon>Fungi incertae sedis</taxon>
        <taxon>Microsporidia</taxon>
        <taxon>Pseudoloma</taxon>
    </lineage>
</organism>
<dbReference type="VEuPathDB" id="MicrosporidiaDB:M153_5403000196"/>
<accession>A0A0R0LT53</accession>